<dbReference type="STRING" id="573508.A0A1E3B6A3"/>
<sequence length="285" mass="32213">MSSDTGLEPLRGSCSCGRNRYLIRIPEDVTDHARIYFDTSSDNRRHHGTPLTAWLRVPLNWFESHTRSYFPDETHNTIRRTFTPYHAPHTRRNFCGFCGTPLTYWTEAPRDEAEFMSVSVGSLHGRDQHLLEDLDLLPGSSDEEESEEESEVDEEVFATRDPAPVSTTTTTAAAPSSSSVFVPALASEPLRSYRYGTMSGIPWFEEMLEGSRLGRLMKSRRGMGVSDDDSTKFAWEVREWHDDGTTGAIRQTQYSTFRSSSGKRKRSSRGDAGVGSSRQKRRESP</sequence>
<feature type="compositionally biased region" description="Low complexity" evidence="1">
    <location>
        <begin position="162"/>
        <end position="178"/>
    </location>
</feature>
<dbReference type="OrthoDB" id="3907216at2759"/>
<comment type="caution">
    <text evidence="2">The sequence shown here is derived from an EMBL/GenBank/DDBJ whole genome shotgun (WGS) entry which is preliminary data.</text>
</comment>
<feature type="compositionally biased region" description="Polar residues" evidence="1">
    <location>
        <begin position="248"/>
        <end position="257"/>
    </location>
</feature>
<accession>A0A1E3B6A3</accession>
<organism evidence="2 3">
    <name type="scientific">Aspergillus cristatus</name>
    <name type="common">Chinese Fuzhuan brick tea-fermentation fungus</name>
    <name type="synonym">Eurotium cristatum</name>
    <dbReference type="NCBI Taxonomy" id="573508"/>
    <lineage>
        <taxon>Eukaryota</taxon>
        <taxon>Fungi</taxon>
        <taxon>Dikarya</taxon>
        <taxon>Ascomycota</taxon>
        <taxon>Pezizomycotina</taxon>
        <taxon>Eurotiomycetes</taxon>
        <taxon>Eurotiomycetidae</taxon>
        <taxon>Eurotiales</taxon>
        <taxon>Aspergillaceae</taxon>
        <taxon>Aspergillus</taxon>
        <taxon>Aspergillus subgen. Aspergillus</taxon>
    </lineage>
</organism>
<reference evidence="2 3" key="1">
    <citation type="journal article" date="2016" name="BMC Genomics">
        <title>Comparative genomic and transcriptomic analyses of the Fuzhuan brick tea-fermentation fungus Aspergillus cristatus.</title>
        <authorList>
            <person name="Ge Y."/>
            <person name="Wang Y."/>
            <person name="Liu Y."/>
            <person name="Tan Y."/>
            <person name="Ren X."/>
            <person name="Zhang X."/>
            <person name="Hyde K.D."/>
            <person name="Liu Y."/>
            <person name="Liu Z."/>
        </authorList>
    </citation>
    <scope>NUCLEOTIDE SEQUENCE [LARGE SCALE GENOMIC DNA]</scope>
    <source>
        <strain evidence="2 3">GZAAS20.1005</strain>
    </source>
</reference>
<proteinExistence type="predicted"/>
<feature type="compositionally biased region" description="Acidic residues" evidence="1">
    <location>
        <begin position="141"/>
        <end position="156"/>
    </location>
</feature>
<feature type="region of interest" description="Disordered" evidence="1">
    <location>
        <begin position="240"/>
        <end position="285"/>
    </location>
</feature>
<keyword evidence="3" id="KW-1185">Reference proteome</keyword>
<dbReference type="InterPro" id="IPR011057">
    <property type="entry name" value="Mss4-like_sf"/>
</dbReference>
<dbReference type="EMBL" id="JXNT01000012">
    <property type="protein sequence ID" value="ODM16331.1"/>
    <property type="molecule type" value="Genomic_DNA"/>
</dbReference>
<evidence type="ECO:0000256" key="1">
    <source>
        <dbReference type="SAM" id="MobiDB-lite"/>
    </source>
</evidence>
<dbReference type="SUPFAM" id="SSF51316">
    <property type="entry name" value="Mss4-like"/>
    <property type="match status" value="1"/>
</dbReference>
<feature type="region of interest" description="Disordered" evidence="1">
    <location>
        <begin position="138"/>
        <end position="178"/>
    </location>
</feature>
<protein>
    <recommendedName>
        <fullName evidence="4">CENP-V/GFA domain-containing protein</fullName>
    </recommendedName>
</protein>
<dbReference type="Proteomes" id="UP000094569">
    <property type="component" value="Unassembled WGS sequence"/>
</dbReference>
<dbReference type="VEuPathDB" id="FungiDB:SI65_08331"/>
<dbReference type="Gene3D" id="3.90.1590.10">
    <property type="entry name" value="glutathione-dependent formaldehyde- activating enzyme (gfa)"/>
    <property type="match status" value="1"/>
</dbReference>
<evidence type="ECO:0008006" key="4">
    <source>
        <dbReference type="Google" id="ProtNLM"/>
    </source>
</evidence>
<name>A0A1E3B6A3_ASPCR</name>
<dbReference type="AlphaFoldDB" id="A0A1E3B6A3"/>
<evidence type="ECO:0000313" key="3">
    <source>
        <dbReference type="Proteomes" id="UP000094569"/>
    </source>
</evidence>
<evidence type="ECO:0000313" key="2">
    <source>
        <dbReference type="EMBL" id="ODM16331.1"/>
    </source>
</evidence>
<gene>
    <name evidence="2" type="ORF">SI65_08331</name>
</gene>